<dbReference type="PROSITE" id="PS00216">
    <property type="entry name" value="SUGAR_TRANSPORT_1"/>
    <property type="match status" value="1"/>
</dbReference>
<evidence type="ECO:0000313" key="10">
    <source>
        <dbReference type="EMBL" id="KCV73211.1"/>
    </source>
</evidence>
<dbReference type="STRING" id="691883.A0A058ZGW7"/>
<dbReference type="PRINTS" id="PR00171">
    <property type="entry name" value="SUGRTRNSPORT"/>
</dbReference>
<evidence type="ECO:0000256" key="5">
    <source>
        <dbReference type="ARBA" id="ARBA00023136"/>
    </source>
</evidence>
<evidence type="ECO:0000256" key="2">
    <source>
        <dbReference type="ARBA" id="ARBA00022448"/>
    </source>
</evidence>
<proteinExistence type="inferred from homology"/>
<keyword evidence="2 6" id="KW-0813">Transport</keyword>
<feature type="transmembrane region" description="Helical" evidence="8">
    <location>
        <begin position="195"/>
        <end position="215"/>
    </location>
</feature>
<feature type="transmembrane region" description="Helical" evidence="8">
    <location>
        <begin position="409"/>
        <end position="435"/>
    </location>
</feature>
<dbReference type="eggNOG" id="KOG0569">
    <property type="taxonomic scope" value="Eukaryota"/>
</dbReference>
<evidence type="ECO:0000313" key="11">
    <source>
        <dbReference type="Proteomes" id="UP000030693"/>
    </source>
</evidence>
<feature type="transmembrane region" description="Helical" evidence="8">
    <location>
        <begin position="535"/>
        <end position="555"/>
    </location>
</feature>
<feature type="transmembrane region" description="Helical" evidence="8">
    <location>
        <begin position="447"/>
        <end position="469"/>
    </location>
</feature>
<dbReference type="InterPro" id="IPR003663">
    <property type="entry name" value="Sugar/inositol_transpt"/>
</dbReference>
<feature type="domain" description="Major facilitator superfamily (MFS) profile" evidence="9">
    <location>
        <begin position="117"/>
        <end position="592"/>
    </location>
</feature>
<organism evidence="10">
    <name type="scientific">Fonticula alba</name>
    <name type="common">Slime mold</name>
    <dbReference type="NCBI Taxonomy" id="691883"/>
    <lineage>
        <taxon>Eukaryota</taxon>
        <taxon>Rotosphaerida</taxon>
        <taxon>Fonticulaceae</taxon>
        <taxon>Fonticula</taxon>
    </lineage>
</organism>
<dbReference type="OMA" id="TGSHMES"/>
<dbReference type="InterPro" id="IPR005829">
    <property type="entry name" value="Sugar_transporter_CS"/>
</dbReference>
<dbReference type="OrthoDB" id="4540492at2759"/>
<keyword evidence="11" id="KW-1185">Reference proteome</keyword>
<feature type="transmembrane region" description="Helical" evidence="8">
    <location>
        <begin position="284"/>
        <end position="305"/>
    </location>
</feature>
<feature type="transmembrane region" description="Helical" evidence="8">
    <location>
        <begin position="508"/>
        <end position="528"/>
    </location>
</feature>
<dbReference type="NCBIfam" id="TIGR00879">
    <property type="entry name" value="SP"/>
    <property type="match status" value="1"/>
</dbReference>
<dbReference type="InterPro" id="IPR020846">
    <property type="entry name" value="MFS_dom"/>
</dbReference>
<dbReference type="Proteomes" id="UP000030693">
    <property type="component" value="Unassembled WGS sequence"/>
</dbReference>
<gene>
    <name evidence="10" type="ORF">H696_00753</name>
</gene>
<feature type="transmembrane region" description="Helical" evidence="8">
    <location>
        <begin position="311"/>
        <end position="333"/>
    </location>
</feature>
<feature type="transmembrane region" description="Helical" evidence="8">
    <location>
        <begin position="110"/>
        <end position="130"/>
    </location>
</feature>
<dbReference type="PANTHER" id="PTHR23503">
    <property type="entry name" value="SOLUTE CARRIER FAMILY 2"/>
    <property type="match status" value="1"/>
</dbReference>
<dbReference type="AlphaFoldDB" id="A0A058ZGW7"/>
<dbReference type="Gene3D" id="1.20.1250.20">
    <property type="entry name" value="MFS general substrate transporter like domains"/>
    <property type="match status" value="1"/>
</dbReference>
<dbReference type="InterPro" id="IPR005828">
    <property type="entry name" value="MFS_sugar_transport-like"/>
</dbReference>
<dbReference type="Pfam" id="PF00083">
    <property type="entry name" value="Sugar_tr"/>
    <property type="match status" value="1"/>
</dbReference>
<feature type="compositionally biased region" description="Low complexity" evidence="7">
    <location>
        <begin position="88"/>
        <end position="100"/>
    </location>
</feature>
<reference evidence="10" key="1">
    <citation type="submission" date="2013-04" db="EMBL/GenBank/DDBJ databases">
        <title>The Genome Sequence of Fonticula alba ATCC 38817.</title>
        <authorList>
            <consortium name="The Broad Institute Genomics Platform"/>
            <person name="Russ C."/>
            <person name="Cuomo C."/>
            <person name="Burger G."/>
            <person name="Gray M.W."/>
            <person name="Holland P.W.H."/>
            <person name="King N."/>
            <person name="Lang F.B.F."/>
            <person name="Roger A.J."/>
            <person name="Ruiz-Trillo I."/>
            <person name="Brown M."/>
            <person name="Walker B."/>
            <person name="Young S."/>
            <person name="Zeng Q."/>
            <person name="Gargeya S."/>
            <person name="Fitzgerald M."/>
            <person name="Haas B."/>
            <person name="Abouelleil A."/>
            <person name="Allen A.W."/>
            <person name="Alvarado L."/>
            <person name="Arachchi H.M."/>
            <person name="Berlin A.M."/>
            <person name="Chapman S.B."/>
            <person name="Gainer-Dewar J."/>
            <person name="Goldberg J."/>
            <person name="Griggs A."/>
            <person name="Gujja S."/>
            <person name="Hansen M."/>
            <person name="Howarth C."/>
            <person name="Imamovic A."/>
            <person name="Ireland A."/>
            <person name="Larimer J."/>
            <person name="McCowan C."/>
            <person name="Murphy C."/>
            <person name="Pearson M."/>
            <person name="Poon T.W."/>
            <person name="Priest M."/>
            <person name="Roberts A."/>
            <person name="Saif S."/>
            <person name="Shea T."/>
            <person name="Sisk P."/>
            <person name="Sykes S."/>
            <person name="Wortman J."/>
            <person name="Nusbaum C."/>
            <person name="Birren B."/>
        </authorList>
    </citation>
    <scope>NUCLEOTIDE SEQUENCE [LARGE SCALE GENOMIC DNA]</scope>
    <source>
        <strain evidence="10">ATCC 38817</strain>
    </source>
</reference>
<dbReference type="GO" id="GO:0015149">
    <property type="term" value="F:hexose transmembrane transporter activity"/>
    <property type="evidence" value="ECO:0007669"/>
    <property type="project" value="TreeGrafter"/>
</dbReference>
<dbReference type="InterPro" id="IPR045263">
    <property type="entry name" value="GLUT"/>
</dbReference>
<dbReference type="GO" id="GO:0016020">
    <property type="term" value="C:membrane"/>
    <property type="evidence" value="ECO:0007669"/>
    <property type="project" value="UniProtKB-SubCell"/>
</dbReference>
<accession>A0A058ZGW7</accession>
<evidence type="ECO:0000256" key="8">
    <source>
        <dbReference type="SAM" id="Phobius"/>
    </source>
</evidence>
<evidence type="ECO:0000256" key="4">
    <source>
        <dbReference type="ARBA" id="ARBA00022989"/>
    </source>
</evidence>
<comment type="subcellular location">
    <subcellularLocation>
        <location evidence="1">Membrane</location>
        <topology evidence="1">Multi-pass membrane protein</topology>
    </subcellularLocation>
</comment>
<protein>
    <recommendedName>
        <fullName evidence="9">Major facilitator superfamily (MFS) profile domain-containing protein</fullName>
    </recommendedName>
</protein>
<feature type="compositionally biased region" description="Basic residues" evidence="7">
    <location>
        <begin position="1"/>
        <end position="10"/>
    </location>
</feature>
<keyword evidence="4 8" id="KW-1133">Transmembrane helix</keyword>
<evidence type="ECO:0000256" key="3">
    <source>
        <dbReference type="ARBA" id="ARBA00022692"/>
    </source>
</evidence>
<dbReference type="PANTHER" id="PTHR23503:SF8">
    <property type="entry name" value="FACILITATED GLUCOSE TRANSPORTER PROTEIN 1"/>
    <property type="match status" value="1"/>
</dbReference>
<feature type="transmembrane region" description="Helical" evidence="8">
    <location>
        <begin position="251"/>
        <end position="272"/>
    </location>
</feature>
<feature type="transmembrane region" description="Helical" evidence="8">
    <location>
        <begin position="567"/>
        <end position="588"/>
    </location>
</feature>
<comment type="similarity">
    <text evidence="6">Belongs to the major facilitator superfamily. Sugar transporter (TC 2.A.1.1) family.</text>
</comment>
<feature type="region of interest" description="Disordered" evidence="7">
    <location>
        <begin position="1"/>
        <end position="45"/>
    </location>
</feature>
<name>A0A058ZGW7_FONAL</name>
<feature type="transmembrane region" description="Helical" evidence="8">
    <location>
        <begin position="476"/>
        <end position="496"/>
    </location>
</feature>
<dbReference type="GeneID" id="20525478"/>
<feature type="transmembrane region" description="Helical" evidence="8">
    <location>
        <begin position="227"/>
        <end position="245"/>
    </location>
</feature>
<sequence>MSYSHNHHSRGSADYYPSSGQQPRSSLHDPYSGTGGHLPYDDDAEMGASHYDRERQDLEHPPHHHHHHHQQDGTYYSAEKSLLGGGEAAPSGPAGGPANPDIEPEAKGHLTFPLLVSVFIAVIGAFSNGFHTSVLNTSGGTFRHCDLLDASSAASSVASSAASSVASSLASSAGFGTLGEIRIILPDCFYMTDGIWGTIIGIFSIGGLLGSLTAGYLSDKFGRRRMMLYNTAISAIGTALMAISFNELMFGFGRFFAGFGAGVTIVVVPTYIGEMAPVHLRGTLGVMNQLSITFGILFANTLSLFMSTPELWRWLISFGIYIPIIQAMLLPFAHESPKWLYMKKRFHESRETMSLIRGIPLSNDEDPTAMLSDGDLNDLDPDSLPSERPGKAAPRRRITVFEIANDKTLFFPLLVTVVLLVAQQFSGINAIFFYSTGIFSDAFPNKAGHITVAVSAFNVFMTIFASSVIDRLGRRFLLLVCHIGMIVMGVIFTAAYVSNVDWLEVLSVFLFVAFFAVSLGPIPVILLSEVFPTHALSAASSVALAFNWISTYTIAQTFPLVSGAISGYAFLPFVVALVLSLIFTWRFVPETRGRPVNVNHAALQSASSAWAAIQEGSK</sequence>
<evidence type="ECO:0000256" key="1">
    <source>
        <dbReference type="ARBA" id="ARBA00004141"/>
    </source>
</evidence>
<dbReference type="EMBL" id="KB932201">
    <property type="protein sequence ID" value="KCV73211.1"/>
    <property type="molecule type" value="Genomic_DNA"/>
</dbReference>
<keyword evidence="5 8" id="KW-0472">Membrane</keyword>
<feature type="region of interest" description="Disordered" evidence="7">
    <location>
        <begin position="82"/>
        <end position="104"/>
    </location>
</feature>
<dbReference type="SUPFAM" id="SSF103473">
    <property type="entry name" value="MFS general substrate transporter"/>
    <property type="match status" value="1"/>
</dbReference>
<dbReference type="InterPro" id="IPR036259">
    <property type="entry name" value="MFS_trans_sf"/>
</dbReference>
<dbReference type="RefSeq" id="XP_009492912.1">
    <property type="nucleotide sequence ID" value="XM_009494637.1"/>
</dbReference>
<dbReference type="PROSITE" id="PS50850">
    <property type="entry name" value="MFS"/>
    <property type="match status" value="1"/>
</dbReference>
<dbReference type="PROSITE" id="PS00217">
    <property type="entry name" value="SUGAR_TRANSPORT_2"/>
    <property type="match status" value="1"/>
</dbReference>
<evidence type="ECO:0000256" key="6">
    <source>
        <dbReference type="RuleBase" id="RU003346"/>
    </source>
</evidence>
<evidence type="ECO:0000256" key="7">
    <source>
        <dbReference type="SAM" id="MobiDB-lite"/>
    </source>
</evidence>
<keyword evidence="3 8" id="KW-0812">Transmembrane</keyword>
<evidence type="ECO:0000259" key="9">
    <source>
        <dbReference type="PROSITE" id="PS50850"/>
    </source>
</evidence>